<keyword evidence="2" id="KW-1185">Reference proteome</keyword>
<protein>
    <submittedName>
        <fullName evidence="1">Uncharacterized protein</fullName>
    </submittedName>
</protein>
<reference evidence="2" key="1">
    <citation type="submission" date="2023-01" db="EMBL/GenBank/DDBJ databases">
        <title>Key to firefly adult light organ development and bioluminescence: homeobox transcription factors regulate luciferase expression and transportation to peroxisome.</title>
        <authorList>
            <person name="Fu X."/>
        </authorList>
    </citation>
    <scope>NUCLEOTIDE SEQUENCE [LARGE SCALE GENOMIC DNA]</scope>
</reference>
<gene>
    <name evidence="1" type="ORF">RN001_003895</name>
</gene>
<sequence length="285" mass="32913">MCYQSIFYRRQIKCIVQLELESHLRQRITLSLSTSPPKFSVEVPKSPKPHVEPINSVWSVDAETKDLKTVSRIEVEEKIVDKEELPYKNVSTPSTPKVVITSMTPPLSIKMLKKLRLPKRAKPLSLVSVTAEPKPKLRLRTKSNSLDFVDSLKQDEMSQINADKQKVLSTTNLSDNTVMRRKSLVKQKQDEEPEPMKIFARRSLKVKDSDEIDNAVQENKENCVSAPVVEYRKKPVEKPKEPLVKTKFVETTKVTFRKPNNNKIFTYQQRTISVNIPKTKNNHYR</sequence>
<accession>A0AAN7SMJ3</accession>
<dbReference type="EMBL" id="JARPUR010000001">
    <property type="protein sequence ID" value="KAK4887624.1"/>
    <property type="molecule type" value="Genomic_DNA"/>
</dbReference>
<comment type="caution">
    <text evidence="1">The sequence shown here is derived from an EMBL/GenBank/DDBJ whole genome shotgun (WGS) entry which is preliminary data.</text>
</comment>
<name>A0AAN7SMJ3_9COLE</name>
<evidence type="ECO:0000313" key="2">
    <source>
        <dbReference type="Proteomes" id="UP001353858"/>
    </source>
</evidence>
<proteinExistence type="predicted"/>
<dbReference type="AlphaFoldDB" id="A0AAN7SMJ3"/>
<evidence type="ECO:0000313" key="1">
    <source>
        <dbReference type="EMBL" id="KAK4887624.1"/>
    </source>
</evidence>
<organism evidence="1 2">
    <name type="scientific">Aquatica leii</name>
    <dbReference type="NCBI Taxonomy" id="1421715"/>
    <lineage>
        <taxon>Eukaryota</taxon>
        <taxon>Metazoa</taxon>
        <taxon>Ecdysozoa</taxon>
        <taxon>Arthropoda</taxon>
        <taxon>Hexapoda</taxon>
        <taxon>Insecta</taxon>
        <taxon>Pterygota</taxon>
        <taxon>Neoptera</taxon>
        <taxon>Endopterygota</taxon>
        <taxon>Coleoptera</taxon>
        <taxon>Polyphaga</taxon>
        <taxon>Elateriformia</taxon>
        <taxon>Elateroidea</taxon>
        <taxon>Lampyridae</taxon>
        <taxon>Luciolinae</taxon>
        <taxon>Aquatica</taxon>
    </lineage>
</organism>
<dbReference type="Proteomes" id="UP001353858">
    <property type="component" value="Unassembled WGS sequence"/>
</dbReference>